<proteinExistence type="predicted"/>
<protein>
    <submittedName>
        <fullName evidence="1">Uncharacterized protein</fullName>
    </submittedName>
</protein>
<name>A0A0A9GH21_ARUDO</name>
<dbReference type="AlphaFoldDB" id="A0A0A9GH21"/>
<reference evidence="1" key="2">
    <citation type="journal article" date="2015" name="Data Brief">
        <title>Shoot transcriptome of the giant reed, Arundo donax.</title>
        <authorList>
            <person name="Barrero R.A."/>
            <person name="Guerrero F.D."/>
            <person name="Moolhuijzen P."/>
            <person name="Goolsby J.A."/>
            <person name="Tidwell J."/>
            <person name="Bellgard S.E."/>
            <person name="Bellgard M.I."/>
        </authorList>
    </citation>
    <scope>NUCLEOTIDE SEQUENCE</scope>
    <source>
        <tissue evidence="1">Shoot tissue taken approximately 20 cm above the soil surface</tissue>
    </source>
</reference>
<reference evidence="1" key="1">
    <citation type="submission" date="2014-09" db="EMBL/GenBank/DDBJ databases">
        <authorList>
            <person name="Magalhaes I.L.F."/>
            <person name="Oliveira U."/>
            <person name="Santos F.R."/>
            <person name="Vidigal T.H.D.A."/>
            <person name="Brescovit A.D."/>
            <person name="Santos A.J."/>
        </authorList>
    </citation>
    <scope>NUCLEOTIDE SEQUENCE</scope>
    <source>
        <tissue evidence="1">Shoot tissue taken approximately 20 cm above the soil surface</tissue>
    </source>
</reference>
<organism evidence="1">
    <name type="scientific">Arundo donax</name>
    <name type="common">Giant reed</name>
    <name type="synonym">Donax arundinaceus</name>
    <dbReference type="NCBI Taxonomy" id="35708"/>
    <lineage>
        <taxon>Eukaryota</taxon>
        <taxon>Viridiplantae</taxon>
        <taxon>Streptophyta</taxon>
        <taxon>Embryophyta</taxon>
        <taxon>Tracheophyta</taxon>
        <taxon>Spermatophyta</taxon>
        <taxon>Magnoliopsida</taxon>
        <taxon>Liliopsida</taxon>
        <taxon>Poales</taxon>
        <taxon>Poaceae</taxon>
        <taxon>PACMAD clade</taxon>
        <taxon>Arundinoideae</taxon>
        <taxon>Arundineae</taxon>
        <taxon>Arundo</taxon>
    </lineage>
</organism>
<evidence type="ECO:0000313" key="1">
    <source>
        <dbReference type="EMBL" id="JAE21856.1"/>
    </source>
</evidence>
<accession>A0A0A9GH21</accession>
<dbReference type="EMBL" id="GBRH01176040">
    <property type="protein sequence ID" value="JAE21856.1"/>
    <property type="molecule type" value="Transcribed_RNA"/>
</dbReference>
<sequence length="53" mass="6393">MFWISKIIEHYFEKKNHYQLHMLLHLSKLQVSFGYKQGDITKAFEACSQKLSF</sequence>